<feature type="non-terminal residue" evidence="1">
    <location>
        <position position="98"/>
    </location>
</feature>
<dbReference type="Proteomes" id="UP001219525">
    <property type="component" value="Unassembled WGS sequence"/>
</dbReference>
<name>A0AAD6V1T0_9AGAR</name>
<proteinExistence type="predicted"/>
<gene>
    <name evidence="1" type="ORF">GGX14DRAFT_340025</name>
</gene>
<organism evidence="1 2">
    <name type="scientific">Mycena pura</name>
    <dbReference type="NCBI Taxonomy" id="153505"/>
    <lineage>
        <taxon>Eukaryota</taxon>
        <taxon>Fungi</taxon>
        <taxon>Dikarya</taxon>
        <taxon>Basidiomycota</taxon>
        <taxon>Agaricomycotina</taxon>
        <taxon>Agaricomycetes</taxon>
        <taxon>Agaricomycetidae</taxon>
        <taxon>Agaricales</taxon>
        <taxon>Marasmiineae</taxon>
        <taxon>Mycenaceae</taxon>
        <taxon>Mycena</taxon>
    </lineage>
</organism>
<feature type="non-terminal residue" evidence="1">
    <location>
        <position position="1"/>
    </location>
</feature>
<accession>A0AAD6V1T0</accession>
<evidence type="ECO:0000313" key="2">
    <source>
        <dbReference type="Proteomes" id="UP001219525"/>
    </source>
</evidence>
<reference evidence="1" key="1">
    <citation type="submission" date="2023-03" db="EMBL/GenBank/DDBJ databases">
        <title>Massive genome expansion in bonnet fungi (Mycena s.s.) driven by repeated elements and novel gene families across ecological guilds.</title>
        <authorList>
            <consortium name="Lawrence Berkeley National Laboratory"/>
            <person name="Harder C.B."/>
            <person name="Miyauchi S."/>
            <person name="Viragh M."/>
            <person name="Kuo A."/>
            <person name="Thoen E."/>
            <person name="Andreopoulos B."/>
            <person name="Lu D."/>
            <person name="Skrede I."/>
            <person name="Drula E."/>
            <person name="Henrissat B."/>
            <person name="Morin E."/>
            <person name="Kohler A."/>
            <person name="Barry K."/>
            <person name="LaButti K."/>
            <person name="Morin E."/>
            <person name="Salamov A."/>
            <person name="Lipzen A."/>
            <person name="Mereny Z."/>
            <person name="Hegedus B."/>
            <person name="Baldrian P."/>
            <person name="Stursova M."/>
            <person name="Weitz H."/>
            <person name="Taylor A."/>
            <person name="Grigoriev I.V."/>
            <person name="Nagy L.G."/>
            <person name="Martin F."/>
            <person name="Kauserud H."/>
        </authorList>
    </citation>
    <scope>NUCLEOTIDE SEQUENCE</scope>
    <source>
        <strain evidence="1">9144</strain>
    </source>
</reference>
<dbReference type="EMBL" id="JARJCW010000062">
    <property type="protein sequence ID" value="KAJ7200618.1"/>
    <property type="molecule type" value="Genomic_DNA"/>
</dbReference>
<sequence length="98" mass="11420">SDHALISSTLAVPLEHRMPRQRRNFRGTDWDEFPSLLDAELANKPLPPLPLHTPEDIDNYVDTLTERLTTVLERHVPLTRPSPYSRRWWNAGLSVLRR</sequence>
<evidence type="ECO:0000313" key="1">
    <source>
        <dbReference type="EMBL" id="KAJ7200618.1"/>
    </source>
</evidence>
<dbReference type="AlphaFoldDB" id="A0AAD6V1T0"/>
<protein>
    <submittedName>
        <fullName evidence="1">Uncharacterized protein</fullName>
    </submittedName>
</protein>
<comment type="caution">
    <text evidence="1">The sequence shown here is derived from an EMBL/GenBank/DDBJ whole genome shotgun (WGS) entry which is preliminary data.</text>
</comment>
<keyword evidence="2" id="KW-1185">Reference proteome</keyword>